<dbReference type="PANTHER" id="PTHR36154">
    <property type="entry name" value="DNA-BINDING TRANSCRIPTIONAL ACTIVATOR ALPA"/>
    <property type="match status" value="1"/>
</dbReference>
<dbReference type="RefSeq" id="WP_225675209.1">
    <property type="nucleotide sequence ID" value="NZ_JAEDAH010000063.1"/>
</dbReference>
<dbReference type="Proteomes" id="UP000714380">
    <property type="component" value="Unassembled WGS sequence"/>
</dbReference>
<dbReference type="EMBL" id="JAEDAH010000063">
    <property type="protein sequence ID" value="MCA6064333.1"/>
    <property type="molecule type" value="Genomic_DNA"/>
</dbReference>
<gene>
    <name evidence="1" type="ORF">I9W95_12010</name>
</gene>
<name>A0ABS7ZRF7_9GAMM</name>
<evidence type="ECO:0000313" key="2">
    <source>
        <dbReference type="Proteomes" id="UP000714380"/>
    </source>
</evidence>
<proteinExistence type="predicted"/>
<sequence length="66" mass="7249">MKFIRLTEVMAKTGLARSTVYKLISESNFPASVSLGGKSVAWVEAEVEEWMLSKITERDEGVALSA</sequence>
<protein>
    <submittedName>
        <fullName evidence="1">AlpA family transcriptional regulator</fullName>
    </submittedName>
</protein>
<comment type="caution">
    <text evidence="1">The sequence shown here is derived from an EMBL/GenBank/DDBJ whole genome shotgun (WGS) entry which is preliminary data.</text>
</comment>
<dbReference type="InterPro" id="IPR052931">
    <property type="entry name" value="Prophage_regulatory_activator"/>
</dbReference>
<evidence type="ECO:0000313" key="1">
    <source>
        <dbReference type="EMBL" id="MCA6064333.1"/>
    </source>
</evidence>
<dbReference type="Gene3D" id="1.10.238.160">
    <property type="match status" value="1"/>
</dbReference>
<dbReference type="InterPro" id="IPR010260">
    <property type="entry name" value="AlpA"/>
</dbReference>
<dbReference type="Pfam" id="PF05930">
    <property type="entry name" value="Phage_AlpA"/>
    <property type="match status" value="1"/>
</dbReference>
<reference evidence="1 2" key="1">
    <citation type="submission" date="2020-12" db="EMBL/GenBank/DDBJ databases">
        <title>Novel Thalassolituus-related marine hydrocarbonoclastic bacteria mediated algae-derived hydrocarbons mineralization in twilight zone of the northern South China Sea.</title>
        <authorList>
            <person name="Dong C."/>
        </authorList>
    </citation>
    <scope>NUCLEOTIDE SEQUENCE [LARGE SCALE GENOMIC DNA]</scope>
    <source>
        <strain evidence="1 2">IMCC1826</strain>
    </source>
</reference>
<accession>A0ABS7ZRF7</accession>
<organism evidence="1 2">
    <name type="scientific">Thalassolituus marinus</name>
    <dbReference type="NCBI Taxonomy" id="671053"/>
    <lineage>
        <taxon>Bacteria</taxon>
        <taxon>Pseudomonadati</taxon>
        <taxon>Pseudomonadota</taxon>
        <taxon>Gammaproteobacteria</taxon>
        <taxon>Oceanospirillales</taxon>
        <taxon>Oceanospirillaceae</taxon>
        <taxon>Thalassolituus</taxon>
    </lineage>
</organism>
<dbReference type="PANTHER" id="PTHR36154:SF1">
    <property type="entry name" value="DNA-BINDING TRANSCRIPTIONAL ACTIVATOR ALPA"/>
    <property type="match status" value="1"/>
</dbReference>
<keyword evidence="2" id="KW-1185">Reference proteome</keyword>